<dbReference type="Proteomes" id="UP000249254">
    <property type="component" value="Unassembled WGS sequence"/>
</dbReference>
<gene>
    <name evidence="2" type="ORF">DJ017_12445</name>
</gene>
<evidence type="ECO:0000313" key="3">
    <source>
        <dbReference type="Proteomes" id="UP000249254"/>
    </source>
</evidence>
<comment type="caution">
    <text evidence="2">The sequence shown here is derived from an EMBL/GenBank/DDBJ whole genome shotgun (WGS) entry which is preliminary data.</text>
</comment>
<keyword evidence="3" id="KW-1185">Reference proteome</keyword>
<protein>
    <recommendedName>
        <fullName evidence="4">DUF3035 domain-containing protein</fullName>
    </recommendedName>
</protein>
<accession>A0A328AL39</accession>
<feature type="region of interest" description="Disordered" evidence="1">
    <location>
        <begin position="72"/>
        <end position="156"/>
    </location>
</feature>
<organism evidence="2 3">
    <name type="scientific">Phenylobacterium soli</name>
    <dbReference type="NCBI Taxonomy" id="2170551"/>
    <lineage>
        <taxon>Bacteria</taxon>
        <taxon>Pseudomonadati</taxon>
        <taxon>Pseudomonadota</taxon>
        <taxon>Alphaproteobacteria</taxon>
        <taxon>Caulobacterales</taxon>
        <taxon>Caulobacteraceae</taxon>
        <taxon>Phenylobacterium</taxon>
    </lineage>
</organism>
<evidence type="ECO:0000256" key="1">
    <source>
        <dbReference type="SAM" id="MobiDB-lite"/>
    </source>
</evidence>
<sequence length="156" mass="16202">MYAPARLFSIRRPARPTAAQIVSMIAGAGACAVLGGCAGNPFQDAKVDPASPVAAEVAKVAHANRAYPTFASIPPAPKDVRPAGQYGRQAKAVEQERAQLEQDTAPQTWSLGGTEGFAAQARREAGSEAAPQESGEAAAFANSQRKRATPPPPPQR</sequence>
<feature type="compositionally biased region" description="Basic and acidic residues" evidence="1">
    <location>
        <begin position="91"/>
        <end position="100"/>
    </location>
</feature>
<evidence type="ECO:0008006" key="4">
    <source>
        <dbReference type="Google" id="ProtNLM"/>
    </source>
</evidence>
<dbReference type="PROSITE" id="PS51257">
    <property type="entry name" value="PROKAR_LIPOPROTEIN"/>
    <property type="match status" value="1"/>
</dbReference>
<proteinExistence type="predicted"/>
<evidence type="ECO:0000313" key="2">
    <source>
        <dbReference type="EMBL" id="RAK55267.1"/>
    </source>
</evidence>
<dbReference type="EMBL" id="QFYQ01000001">
    <property type="protein sequence ID" value="RAK55267.1"/>
    <property type="molecule type" value="Genomic_DNA"/>
</dbReference>
<reference evidence="3" key="1">
    <citation type="submission" date="2018-05" db="EMBL/GenBank/DDBJ databases">
        <authorList>
            <person name="Li X."/>
        </authorList>
    </citation>
    <scope>NUCLEOTIDE SEQUENCE [LARGE SCALE GENOMIC DNA]</scope>
    <source>
        <strain evidence="3">LX32</strain>
    </source>
</reference>
<dbReference type="AlphaFoldDB" id="A0A328AL39"/>
<name>A0A328AL39_9CAUL</name>
<feature type="compositionally biased region" description="Polar residues" evidence="1">
    <location>
        <begin position="101"/>
        <end position="111"/>
    </location>
</feature>